<dbReference type="HOGENOM" id="CLU_157820_1_0_0"/>
<dbReference type="AlphaFoldDB" id="A0A0C7P363"/>
<protein>
    <submittedName>
        <fullName evidence="1">Uncharacterized protein</fullName>
    </submittedName>
</protein>
<reference evidence="2" key="1">
    <citation type="submission" date="2014-11" db="EMBL/GenBank/DDBJ databases">
        <authorList>
            <person name="Wibberg D."/>
        </authorList>
    </citation>
    <scope>NUCLEOTIDE SEQUENCE [LARGE SCALE GENOMIC DNA]</scope>
    <source>
        <strain evidence="2">L3</strain>
    </source>
</reference>
<evidence type="ECO:0000313" key="2">
    <source>
        <dbReference type="Proteomes" id="UP000032809"/>
    </source>
</evidence>
<dbReference type="STRING" id="1006576.DTL3_1020"/>
<keyword evidence="2" id="KW-1185">Reference proteome</keyword>
<organism evidence="1 2">
    <name type="scientific">Defluviitoga tunisiensis</name>
    <dbReference type="NCBI Taxonomy" id="1006576"/>
    <lineage>
        <taxon>Bacteria</taxon>
        <taxon>Thermotogati</taxon>
        <taxon>Thermotogota</taxon>
        <taxon>Thermotogae</taxon>
        <taxon>Petrotogales</taxon>
        <taxon>Petrotogaceae</taxon>
        <taxon>Defluviitoga</taxon>
    </lineage>
</organism>
<dbReference type="Proteomes" id="UP000032809">
    <property type="component" value="Chromosome I"/>
</dbReference>
<proteinExistence type="predicted"/>
<name>A0A0C7P363_DEFTU</name>
<dbReference type="RefSeq" id="WP_052670388.1">
    <property type="nucleotide sequence ID" value="NZ_LN824141.1"/>
</dbReference>
<accession>A0A0C7P363</accession>
<sequence length="132" mass="15337">MGEFSSKTIKELISLINEETSSNSLKLFKNDVKKLKDRNLLLKIFSAVREIKIDYSVGDLKTGDLCGVRTVKINYNNVAYRIAYYVDKPILDSEKVNIMFIHVGSRGNFYKELRDYFRNQKSILKYINNKAI</sequence>
<dbReference type="InterPro" id="IPR031552">
    <property type="entry name" value="ParE-like_toxin"/>
</dbReference>
<dbReference type="KEGG" id="dtn:DTL3_1020"/>
<gene>
    <name evidence="1" type="ORF">DTL3_1020</name>
</gene>
<dbReference type="EMBL" id="LN824141">
    <property type="protein sequence ID" value="CEP78324.1"/>
    <property type="molecule type" value="Genomic_DNA"/>
</dbReference>
<evidence type="ECO:0000313" key="1">
    <source>
        <dbReference type="EMBL" id="CEP78324.1"/>
    </source>
</evidence>
<dbReference type="Pfam" id="PF15781">
    <property type="entry name" value="ParE-like_toxin"/>
    <property type="match status" value="1"/>
</dbReference>